<organism evidence="1 2">
    <name type="scientific">Candidatus Synechococcus spongiarum SP3</name>
    <dbReference type="NCBI Taxonomy" id="1604020"/>
    <lineage>
        <taxon>Bacteria</taxon>
        <taxon>Bacillati</taxon>
        <taxon>Cyanobacteriota</taxon>
        <taxon>Cyanophyceae</taxon>
        <taxon>Synechococcales</taxon>
        <taxon>Synechococcaceae</taxon>
        <taxon>Synechococcus</taxon>
    </lineage>
</organism>
<gene>
    <name evidence="1" type="ORF">TE42_00895</name>
</gene>
<dbReference type="Proteomes" id="UP000035067">
    <property type="component" value="Unassembled WGS sequence"/>
</dbReference>
<sequence length="135" mass="15625">MASMPIPNHELLAKVERLEARLERLERLEISPADLEEHLARLKRLEGFMECIEGYLDRLERLSLPLSRLEERLDLMEGRPAGSKTVQRPRRAHLVQSKVEIRAFLSQIGGSPSGPQHGFPFKTFRTWFLRRLGGR</sequence>
<reference evidence="1 2" key="1">
    <citation type="submission" date="2015-01" db="EMBL/GenBank/DDBJ databases">
        <title>Lifestyle Evolution in Cyanobacterial Symbionts of Sponges.</title>
        <authorList>
            <person name="Burgsdorf I."/>
            <person name="Slaby B.M."/>
            <person name="Handley K.M."/>
            <person name="Haber M."/>
            <person name="Blom J."/>
            <person name="Marshall C.W."/>
            <person name="Gilbert J.A."/>
            <person name="Hentschel U."/>
            <person name="Steindler L."/>
        </authorList>
    </citation>
    <scope>NUCLEOTIDE SEQUENCE [LARGE SCALE GENOMIC DNA]</scope>
    <source>
        <strain evidence="1">SP3</strain>
    </source>
</reference>
<dbReference type="EMBL" id="JXQG01000002">
    <property type="protein sequence ID" value="KKZ13365.1"/>
    <property type="molecule type" value="Genomic_DNA"/>
</dbReference>
<accession>A0A0G2IX46</accession>
<dbReference type="PATRIC" id="fig|1604020.3.peg.508"/>
<proteinExistence type="predicted"/>
<evidence type="ECO:0000313" key="2">
    <source>
        <dbReference type="Proteomes" id="UP000035067"/>
    </source>
</evidence>
<name>A0A0G2IX46_9SYNE</name>
<evidence type="ECO:0000313" key="1">
    <source>
        <dbReference type="EMBL" id="KKZ13365.1"/>
    </source>
</evidence>
<protein>
    <submittedName>
        <fullName evidence="1">Uncharacterized protein</fullName>
    </submittedName>
</protein>
<comment type="caution">
    <text evidence="1">The sequence shown here is derived from an EMBL/GenBank/DDBJ whole genome shotgun (WGS) entry which is preliminary data.</text>
</comment>
<dbReference type="AlphaFoldDB" id="A0A0G2IX46"/>